<dbReference type="PROSITE" id="PS50109">
    <property type="entry name" value="HIS_KIN"/>
    <property type="match status" value="1"/>
</dbReference>
<evidence type="ECO:0000256" key="1">
    <source>
        <dbReference type="ARBA" id="ARBA00000085"/>
    </source>
</evidence>
<dbReference type="InterPro" id="IPR035965">
    <property type="entry name" value="PAS-like_dom_sf"/>
</dbReference>
<dbReference type="Gene3D" id="1.10.287.130">
    <property type="match status" value="1"/>
</dbReference>
<keyword evidence="5" id="KW-0597">Phosphoprotein</keyword>
<evidence type="ECO:0000256" key="11">
    <source>
        <dbReference type="ARBA" id="ARBA00022989"/>
    </source>
</evidence>
<comment type="catalytic activity">
    <reaction evidence="1">
        <text>ATP + protein L-histidine = ADP + protein N-phospho-L-histidine.</text>
        <dbReference type="EC" id="2.7.13.3"/>
    </reaction>
</comment>
<dbReference type="GO" id="GO:0030295">
    <property type="term" value="F:protein kinase activator activity"/>
    <property type="evidence" value="ECO:0007669"/>
    <property type="project" value="TreeGrafter"/>
</dbReference>
<dbReference type="PRINTS" id="PR00344">
    <property type="entry name" value="BCTRLSENSOR"/>
</dbReference>
<feature type="transmembrane region" description="Helical" evidence="15">
    <location>
        <begin position="241"/>
        <end position="263"/>
    </location>
</feature>
<feature type="transmembrane region" description="Helical" evidence="15">
    <location>
        <begin position="38"/>
        <end position="53"/>
    </location>
</feature>
<feature type="transmembrane region" description="Helical" evidence="15">
    <location>
        <begin position="123"/>
        <end position="148"/>
    </location>
</feature>
<evidence type="ECO:0000256" key="7">
    <source>
        <dbReference type="ARBA" id="ARBA00022692"/>
    </source>
</evidence>
<dbReference type="Pfam" id="PF05231">
    <property type="entry name" value="MASE1"/>
    <property type="match status" value="1"/>
</dbReference>
<keyword evidence="7 15" id="KW-0812">Transmembrane</keyword>
<reference evidence="17 18" key="1">
    <citation type="submission" date="2018-11" db="EMBL/GenBank/DDBJ databases">
        <title>Sequencing the genomes of 1000 actinobacteria strains.</title>
        <authorList>
            <person name="Klenk H.-P."/>
        </authorList>
    </citation>
    <scope>NUCLEOTIDE SEQUENCE [LARGE SCALE GENOMIC DNA]</scope>
    <source>
        <strain evidence="17 18">DSM 12652</strain>
    </source>
</reference>
<feature type="domain" description="Histidine kinase" evidence="16">
    <location>
        <begin position="454"/>
        <end position="672"/>
    </location>
</feature>
<dbReference type="GO" id="GO:0005886">
    <property type="term" value="C:plasma membrane"/>
    <property type="evidence" value="ECO:0007669"/>
    <property type="project" value="UniProtKB-SubCell"/>
</dbReference>
<dbReference type="EMBL" id="RKHO01000001">
    <property type="protein sequence ID" value="ROR90336.1"/>
    <property type="molecule type" value="Genomic_DNA"/>
</dbReference>
<evidence type="ECO:0000256" key="13">
    <source>
        <dbReference type="ARBA" id="ARBA00023136"/>
    </source>
</evidence>
<dbReference type="AlphaFoldDB" id="A0A3N2CSD0"/>
<dbReference type="InterPro" id="IPR036097">
    <property type="entry name" value="HisK_dim/P_sf"/>
</dbReference>
<evidence type="ECO:0000313" key="17">
    <source>
        <dbReference type="EMBL" id="ROR90336.1"/>
    </source>
</evidence>
<evidence type="ECO:0000313" key="18">
    <source>
        <dbReference type="Proteomes" id="UP000281738"/>
    </source>
</evidence>
<feature type="transmembrane region" description="Helical" evidence="15">
    <location>
        <begin position="275"/>
        <end position="297"/>
    </location>
</feature>
<dbReference type="GO" id="GO:0000155">
    <property type="term" value="F:phosphorelay sensor kinase activity"/>
    <property type="evidence" value="ECO:0007669"/>
    <property type="project" value="InterPro"/>
</dbReference>
<feature type="transmembrane region" description="Helical" evidence="15">
    <location>
        <begin position="168"/>
        <end position="189"/>
    </location>
</feature>
<keyword evidence="18" id="KW-1185">Reference proteome</keyword>
<keyword evidence="8" id="KW-0547">Nucleotide-binding</keyword>
<evidence type="ECO:0000256" key="3">
    <source>
        <dbReference type="ARBA" id="ARBA00012438"/>
    </source>
</evidence>
<dbReference type="PANTHER" id="PTHR42878:SF7">
    <property type="entry name" value="SENSOR HISTIDINE KINASE GLRK"/>
    <property type="match status" value="1"/>
</dbReference>
<proteinExistence type="predicted"/>
<evidence type="ECO:0000256" key="6">
    <source>
        <dbReference type="ARBA" id="ARBA00022679"/>
    </source>
</evidence>
<evidence type="ECO:0000256" key="2">
    <source>
        <dbReference type="ARBA" id="ARBA00004651"/>
    </source>
</evidence>
<evidence type="ECO:0000259" key="16">
    <source>
        <dbReference type="PROSITE" id="PS50109"/>
    </source>
</evidence>
<dbReference type="Pfam" id="PF00512">
    <property type="entry name" value="HisKA"/>
    <property type="match status" value="1"/>
</dbReference>
<evidence type="ECO:0000256" key="10">
    <source>
        <dbReference type="ARBA" id="ARBA00022840"/>
    </source>
</evidence>
<dbReference type="SUPFAM" id="SSF55874">
    <property type="entry name" value="ATPase domain of HSP90 chaperone/DNA topoisomerase II/histidine kinase"/>
    <property type="match status" value="1"/>
</dbReference>
<dbReference type="CDD" id="cd00082">
    <property type="entry name" value="HisKA"/>
    <property type="match status" value="1"/>
</dbReference>
<dbReference type="GO" id="GO:0005524">
    <property type="term" value="F:ATP binding"/>
    <property type="evidence" value="ECO:0007669"/>
    <property type="project" value="UniProtKB-KW"/>
</dbReference>
<dbReference type="GO" id="GO:0000156">
    <property type="term" value="F:phosphorelay response regulator activity"/>
    <property type="evidence" value="ECO:0007669"/>
    <property type="project" value="TreeGrafter"/>
</dbReference>
<dbReference type="SMART" id="SM00387">
    <property type="entry name" value="HATPase_c"/>
    <property type="match status" value="1"/>
</dbReference>
<evidence type="ECO:0000256" key="9">
    <source>
        <dbReference type="ARBA" id="ARBA00022777"/>
    </source>
</evidence>
<dbReference type="GO" id="GO:0007234">
    <property type="term" value="P:osmosensory signaling via phosphorelay pathway"/>
    <property type="evidence" value="ECO:0007669"/>
    <property type="project" value="TreeGrafter"/>
</dbReference>
<dbReference type="InterPro" id="IPR036890">
    <property type="entry name" value="HATPase_C_sf"/>
</dbReference>
<keyword evidence="13 15" id="KW-0472">Membrane</keyword>
<keyword evidence="11 15" id="KW-1133">Transmembrane helix</keyword>
<dbReference type="CDD" id="cd00075">
    <property type="entry name" value="HATPase"/>
    <property type="match status" value="1"/>
</dbReference>
<evidence type="ECO:0000256" key="14">
    <source>
        <dbReference type="ARBA" id="ARBA00039401"/>
    </source>
</evidence>
<dbReference type="Gene3D" id="3.30.565.10">
    <property type="entry name" value="Histidine kinase-like ATPase, C-terminal domain"/>
    <property type="match status" value="1"/>
</dbReference>
<evidence type="ECO:0000256" key="8">
    <source>
        <dbReference type="ARBA" id="ARBA00022741"/>
    </source>
</evidence>
<dbReference type="SUPFAM" id="SSF55785">
    <property type="entry name" value="PYP-like sensor domain (PAS domain)"/>
    <property type="match status" value="1"/>
</dbReference>
<dbReference type="Pfam" id="PF02518">
    <property type="entry name" value="HATPase_c"/>
    <property type="match status" value="1"/>
</dbReference>
<evidence type="ECO:0000256" key="15">
    <source>
        <dbReference type="SAM" id="Phobius"/>
    </source>
</evidence>
<keyword evidence="10" id="KW-0067">ATP-binding</keyword>
<dbReference type="InterPro" id="IPR003594">
    <property type="entry name" value="HATPase_dom"/>
</dbReference>
<comment type="caution">
    <text evidence="17">The sequence shown here is derived from an EMBL/GenBank/DDBJ whole genome shotgun (WGS) entry which is preliminary data.</text>
</comment>
<feature type="transmembrane region" description="Helical" evidence="15">
    <location>
        <begin position="201"/>
        <end position="221"/>
    </location>
</feature>
<keyword evidence="12" id="KW-0902">Two-component regulatory system</keyword>
<dbReference type="PANTHER" id="PTHR42878">
    <property type="entry name" value="TWO-COMPONENT HISTIDINE KINASE"/>
    <property type="match status" value="1"/>
</dbReference>
<gene>
    <name evidence="17" type="ORF">EDD33_1174</name>
</gene>
<dbReference type="SMART" id="SM00388">
    <property type="entry name" value="HisKA"/>
    <property type="match status" value="1"/>
</dbReference>
<dbReference type="InterPro" id="IPR005467">
    <property type="entry name" value="His_kinase_dom"/>
</dbReference>
<protein>
    <recommendedName>
        <fullName evidence="14">Sensor-like histidine kinase SenX3</fullName>
        <ecNumber evidence="3">2.7.13.3</ecNumber>
    </recommendedName>
</protein>
<keyword evidence="6" id="KW-0808">Transferase</keyword>
<dbReference type="EC" id="2.7.13.3" evidence="3"/>
<feature type="transmembrane region" description="Helical" evidence="15">
    <location>
        <begin position="60"/>
        <end position="78"/>
    </location>
</feature>
<keyword evidence="4" id="KW-1003">Cell membrane</keyword>
<organism evidence="17 18">
    <name type="scientific">Nocardioides aurantiacus</name>
    <dbReference type="NCBI Taxonomy" id="86796"/>
    <lineage>
        <taxon>Bacteria</taxon>
        <taxon>Bacillati</taxon>
        <taxon>Actinomycetota</taxon>
        <taxon>Actinomycetes</taxon>
        <taxon>Propionibacteriales</taxon>
        <taxon>Nocardioidaceae</taxon>
        <taxon>Nocardioides</taxon>
    </lineage>
</organism>
<evidence type="ECO:0000256" key="4">
    <source>
        <dbReference type="ARBA" id="ARBA00022475"/>
    </source>
</evidence>
<dbReference type="InterPro" id="IPR050351">
    <property type="entry name" value="BphY/WalK/GraS-like"/>
</dbReference>
<dbReference type="Gene3D" id="3.30.450.20">
    <property type="entry name" value="PAS domain"/>
    <property type="match status" value="1"/>
</dbReference>
<evidence type="ECO:0000256" key="5">
    <source>
        <dbReference type="ARBA" id="ARBA00022553"/>
    </source>
</evidence>
<evidence type="ECO:0000256" key="12">
    <source>
        <dbReference type="ARBA" id="ARBA00023012"/>
    </source>
</evidence>
<accession>A0A3N2CSD0</accession>
<keyword evidence="9 17" id="KW-0418">Kinase</keyword>
<dbReference type="SUPFAM" id="SSF47384">
    <property type="entry name" value="Homodimeric domain of signal transducing histidine kinase"/>
    <property type="match status" value="1"/>
</dbReference>
<dbReference type="InterPro" id="IPR004358">
    <property type="entry name" value="Sig_transdc_His_kin-like_C"/>
</dbReference>
<dbReference type="InterPro" id="IPR003661">
    <property type="entry name" value="HisK_dim/P_dom"/>
</dbReference>
<dbReference type="InterPro" id="IPR007895">
    <property type="entry name" value="MASE1"/>
</dbReference>
<feature type="transmembrane region" description="Helical" evidence="15">
    <location>
        <begin position="84"/>
        <end position="103"/>
    </location>
</feature>
<dbReference type="Proteomes" id="UP000281738">
    <property type="component" value="Unassembled WGS sequence"/>
</dbReference>
<comment type="subcellular location">
    <subcellularLocation>
        <location evidence="2">Cell membrane</location>
        <topology evidence="2">Multi-pass membrane protein</topology>
    </subcellularLocation>
</comment>
<sequence>MRAGSGRVVATLVVGTVAFLLMGLVGRAATFPGATLSLVWPAAGGAVLVLALVPRRWWPAAGALLAAATFGVNVLTGVDALRSLVFVVPNVVQAFVGAVLLRWSAPTLLVGGGRQPMVHLRDFLALAGACLLSSVAAVLAGTVGLLALGVPWEALDALLWWGRNSAGALVVVTLAALLVPAWLVGRPGVRVERDEPPTRPVELLALVLVSAGLYLAVFGWWSGLPLAFPLLVPTVWAGTRFSPRVVALHSLALSVVVAACTLADVGPFAQADTRAVQALVSQVFIGLLFGLGVLLALGATERRALHRGLAAARDAAANQAALLSTVIDSMHEGLTVVDEQGTVLLQNPAGEELLHHSVGPRERLAESPARLRTADGQPLPPSELPFVRALRGEEVQADEVHLSVPERGPDRVLSVSARRLPFVTDDGLPQAVVIYHDVTAQRAQRHALESFARVLAHDLKGPLSVVEGWTELLVHQAEEVPSVPSGDVLATLDRVTGAAAGMRRLIRDLLESSTARDQQLRLADVDLHALAASVVAVHLDRARGAEASVEVGELPPVHADEALVRQLLDNLVGNAVKYVVPGTRAEVEVRGRRLADLVEVTVADRGIGIPAADREAVFTTFHRAGGSSGFEGHGIGLSVCQTIVERHGGTIVARDRDDGPGTAFVLTLPAARRAG</sequence>
<name>A0A3N2CSD0_9ACTN</name>